<dbReference type="InterPro" id="IPR052753">
    <property type="entry name" value="Rbr2/Nigerythrin"/>
</dbReference>
<dbReference type="Gene3D" id="1.20.1260.10">
    <property type="match status" value="1"/>
</dbReference>
<dbReference type="PANTHER" id="PTHR33746:SF4">
    <property type="entry name" value="RUBRERYTHRIN"/>
    <property type="match status" value="1"/>
</dbReference>
<dbReference type="InterPro" id="IPR009040">
    <property type="entry name" value="Ferritin-like_diiron"/>
</dbReference>
<dbReference type="PATRIC" id="fig|1685127.3.peg.1297"/>
<keyword evidence="1" id="KW-0813">Transport</keyword>
<dbReference type="PROSITE" id="PS50905">
    <property type="entry name" value="FERRITIN_LIKE"/>
    <property type="match status" value="1"/>
</dbReference>
<dbReference type="Proteomes" id="UP000037210">
    <property type="component" value="Unassembled WGS sequence"/>
</dbReference>
<protein>
    <recommendedName>
        <fullName evidence="7">Rubrerythrin-2</fullName>
    </recommendedName>
</protein>
<dbReference type="InterPro" id="IPR024934">
    <property type="entry name" value="Rubredoxin-like_dom"/>
</dbReference>
<dbReference type="GO" id="GO:0005506">
    <property type="term" value="F:iron ion binding"/>
    <property type="evidence" value="ECO:0007669"/>
    <property type="project" value="InterPro"/>
</dbReference>
<dbReference type="InterPro" id="IPR009078">
    <property type="entry name" value="Ferritin-like_SF"/>
</dbReference>
<evidence type="ECO:0000256" key="2">
    <source>
        <dbReference type="ARBA" id="ARBA00022982"/>
    </source>
</evidence>
<dbReference type="GO" id="GO:0016491">
    <property type="term" value="F:oxidoreductase activity"/>
    <property type="evidence" value="ECO:0007669"/>
    <property type="project" value="InterPro"/>
</dbReference>
<organism evidence="5 6">
    <name type="scientific">miscellaneous Crenarchaeota group-15 archaeon DG-45</name>
    <dbReference type="NCBI Taxonomy" id="1685127"/>
    <lineage>
        <taxon>Archaea</taxon>
        <taxon>Candidatus Bathyarchaeota</taxon>
        <taxon>MCG-15</taxon>
    </lineage>
</organism>
<dbReference type="InterPro" id="IPR012347">
    <property type="entry name" value="Ferritin-like"/>
</dbReference>
<evidence type="ECO:0000313" key="5">
    <source>
        <dbReference type="EMBL" id="KON30053.1"/>
    </source>
</evidence>
<comment type="caution">
    <text evidence="5">The sequence shown here is derived from an EMBL/GenBank/DDBJ whole genome shotgun (WGS) entry which is preliminary data.</text>
</comment>
<name>A0A0M0BND7_9ARCH</name>
<dbReference type="PANTHER" id="PTHR33746">
    <property type="entry name" value="RUBRERYTHRIN"/>
    <property type="match status" value="1"/>
</dbReference>
<dbReference type="PROSITE" id="PS50903">
    <property type="entry name" value="RUBREDOXIN_LIKE"/>
    <property type="match status" value="1"/>
</dbReference>
<dbReference type="Pfam" id="PF21349">
    <property type="entry name" value="RUBY_RBDX"/>
    <property type="match status" value="1"/>
</dbReference>
<proteinExistence type="predicted"/>
<dbReference type="CDD" id="cd01041">
    <property type="entry name" value="Rubrerythrin"/>
    <property type="match status" value="1"/>
</dbReference>
<feature type="domain" description="Ferritin-like diiron" evidence="4">
    <location>
        <begin position="1"/>
        <end position="143"/>
    </location>
</feature>
<dbReference type="InterPro" id="IPR003251">
    <property type="entry name" value="Rr_diiron-bd_dom"/>
</dbReference>
<evidence type="ECO:0000259" key="3">
    <source>
        <dbReference type="PROSITE" id="PS50903"/>
    </source>
</evidence>
<dbReference type="Pfam" id="PF02915">
    <property type="entry name" value="Rubrerythrin"/>
    <property type="match status" value="1"/>
</dbReference>
<sequence length="183" mass="20438">MVRPMTDANLKSAFAGESQAHMRYAIFAQRADEAGFPNIARLFRAVAYAERVHASNHYGNIRSRGDAVTVSMAGFGSRATPEDLEIGIEGETFEVEEMYPAYLEVARAQKEYAAEVSFRYAWEAEKTHAEFYRRAKEAADEGLDVDLGPVCVCDVCGYTVEGEVPDVCPICKARRDRFKIFSD</sequence>
<gene>
    <name evidence="5" type="ORF">AC482_04865</name>
</gene>
<dbReference type="Gene3D" id="2.20.28.10">
    <property type="match status" value="1"/>
</dbReference>
<evidence type="ECO:0000259" key="4">
    <source>
        <dbReference type="PROSITE" id="PS50905"/>
    </source>
</evidence>
<evidence type="ECO:0000313" key="6">
    <source>
        <dbReference type="Proteomes" id="UP000037210"/>
    </source>
</evidence>
<dbReference type="SUPFAM" id="SSF47240">
    <property type="entry name" value="Ferritin-like"/>
    <property type="match status" value="1"/>
</dbReference>
<evidence type="ECO:0000256" key="1">
    <source>
        <dbReference type="ARBA" id="ARBA00022448"/>
    </source>
</evidence>
<evidence type="ECO:0008006" key="7">
    <source>
        <dbReference type="Google" id="ProtNLM"/>
    </source>
</evidence>
<dbReference type="InterPro" id="IPR048574">
    <property type="entry name" value="RUBY_RBDX"/>
</dbReference>
<dbReference type="EMBL" id="LFWZ01000043">
    <property type="protein sequence ID" value="KON30053.1"/>
    <property type="molecule type" value="Genomic_DNA"/>
</dbReference>
<dbReference type="SUPFAM" id="SSF57802">
    <property type="entry name" value="Rubredoxin-like"/>
    <property type="match status" value="1"/>
</dbReference>
<reference evidence="5 6" key="1">
    <citation type="submission" date="2015-06" db="EMBL/GenBank/DDBJ databases">
        <title>New insights into the roles of widespread benthic archaea in carbon and nitrogen cycling.</title>
        <authorList>
            <person name="Lazar C.S."/>
            <person name="Baker B.J."/>
            <person name="Seitz K.W."/>
            <person name="Hyde A.S."/>
            <person name="Dick G.J."/>
            <person name="Hinrichs K.-U."/>
            <person name="Teske A.P."/>
        </authorList>
    </citation>
    <scope>NUCLEOTIDE SEQUENCE [LARGE SCALE GENOMIC DNA]</scope>
    <source>
        <strain evidence="5">DG-45</strain>
    </source>
</reference>
<accession>A0A0M0BND7</accession>
<keyword evidence="2" id="KW-0249">Electron transport</keyword>
<feature type="domain" description="Rubredoxin-like" evidence="3">
    <location>
        <begin position="148"/>
        <end position="181"/>
    </location>
</feature>
<dbReference type="AlphaFoldDB" id="A0A0M0BND7"/>